<dbReference type="Pfam" id="PF13641">
    <property type="entry name" value="Glyco_tranf_2_3"/>
    <property type="match status" value="1"/>
</dbReference>
<dbReference type="GO" id="GO:0043708">
    <property type="term" value="P:cell adhesion involved in biofilm formation"/>
    <property type="evidence" value="ECO:0007669"/>
    <property type="project" value="InterPro"/>
</dbReference>
<evidence type="ECO:0000256" key="2">
    <source>
        <dbReference type="ARBA" id="ARBA00006739"/>
    </source>
</evidence>
<evidence type="ECO:0000256" key="6">
    <source>
        <dbReference type="ARBA" id="ARBA00022692"/>
    </source>
</evidence>
<dbReference type="EMBL" id="FOBL01000002">
    <property type="protein sequence ID" value="SEL50272.1"/>
    <property type="molecule type" value="Genomic_DNA"/>
</dbReference>
<evidence type="ECO:0000256" key="5">
    <source>
        <dbReference type="ARBA" id="ARBA00022679"/>
    </source>
</evidence>
<protein>
    <recommendedName>
        <fullName evidence="9 10">Poly-beta-1,6-N-acetyl-D-glucosamine synthase</fullName>
        <shortName evidence="10">Poly-beta-1,6-GlcNAc synthase</shortName>
        <ecNumber evidence="10">2.4.1.-</ecNumber>
    </recommendedName>
</protein>
<organism evidence="11 12">
    <name type="scientific">Alkalibacterium putridalgicola</name>
    <dbReference type="NCBI Taxonomy" id="426703"/>
    <lineage>
        <taxon>Bacteria</taxon>
        <taxon>Bacillati</taxon>
        <taxon>Bacillota</taxon>
        <taxon>Bacilli</taxon>
        <taxon>Lactobacillales</taxon>
        <taxon>Carnobacteriaceae</taxon>
        <taxon>Alkalibacterium</taxon>
    </lineage>
</organism>
<dbReference type="NCBIfam" id="TIGR03937">
    <property type="entry name" value="PgaC_IcaA"/>
    <property type="match status" value="1"/>
</dbReference>
<dbReference type="PANTHER" id="PTHR43630">
    <property type="entry name" value="POLY-BETA-1,6-N-ACETYL-D-GLUCOSAMINE SYNTHASE"/>
    <property type="match status" value="1"/>
</dbReference>
<dbReference type="SUPFAM" id="SSF53448">
    <property type="entry name" value="Nucleotide-diphospho-sugar transferases"/>
    <property type="match status" value="1"/>
</dbReference>
<dbReference type="STRING" id="426703.SAMN04488100_10296"/>
<feature type="transmembrane region" description="Helical" evidence="10">
    <location>
        <begin position="303"/>
        <end position="323"/>
    </location>
</feature>
<dbReference type="GO" id="GO:0008375">
    <property type="term" value="F:acetylglucosaminyltransferase activity"/>
    <property type="evidence" value="ECO:0007669"/>
    <property type="project" value="UniProtKB-UniRule"/>
</dbReference>
<dbReference type="Gene3D" id="3.90.550.10">
    <property type="entry name" value="Spore Coat Polysaccharide Biosynthesis Protein SpsA, Chain A"/>
    <property type="match status" value="1"/>
</dbReference>
<comment type="subcellular location">
    <subcellularLocation>
        <location evidence="1 10">Cell membrane</location>
        <topology evidence="1 10">Multi-pass membrane protein</topology>
    </subcellularLocation>
</comment>
<evidence type="ECO:0000256" key="7">
    <source>
        <dbReference type="ARBA" id="ARBA00022989"/>
    </source>
</evidence>
<keyword evidence="6 10" id="KW-0812">Transmembrane</keyword>
<keyword evidence="8 10" id="KW-0472">Membrane</keyword>
<keyword evidence="7 10" id="KW-1133">Transmembrane helix</keyword>
<dbReference type="PANTHER" id="PTHR43630:SF1">
    <property type="entry name" value="POLY-BETA-1,6-N-ACETYL-D-GLUCOSAMINE SYNTHASE"/>
    <property type="match status" value="1"/>
</dbReference>
<feature type="transmembrane region" description="Helical" evidence="10">
    <location>
        <begin position="361"/>
        <end position="387"/>
    </location>
</feature>
<proteinExistence type="inferred from homology"/>
<dbReference type="GO" id="GO:0005886">
    <property type="term" value="C:plasma membrane"/>
    <property type="evidence" value="ECO:0007669"/>
    <property type="project" value="UniProtKB-SubCell"/>
</dbReference>
<name>A0A1H7QQT3_9LACT</name>
<dbReference type="OrthoDB" id="9766299at2"/>
<dbReference type="RefSeq" id="WP_091486413.1">
    <property type="nucleotide sequence ID" value="NZ_BJUX01000003.1"/>
</dbReference>
<keyword evidence="4 10" id="KW-0328">Glycosyltransferase</keyword>
<evidence type="ECO:0000256" key="1">
    <source>
        <dbReference type="ARBA" id="ARBA00004651"/>
    </source>
</evidence>
<comment type="similarity">
    <text evidence="2 10">Belongs to the glycosyltransferase 2 family.</text>
</comment>
<feature type="transmembrane region" description="Helical" evidence="10">
    <location>
        <begin position="12"/>
        <end position="32"/>
    </location>
</feature>
<keyword evidence="5 10" id="KW-0808">Transferase</keyword>
<accession>A0A1H7QQT3</accession>
<feature type="transmembrane region" description="Helical" evidence="10">
    <location>
        <begin position="329"/>
        <end position="349"/>
    </location>
</feature>
<reference evidence="11 12" key="1">
    <citation type="submission" date="2016-10" db="EMBL/GenBank/DDBJ databases">
        <authorList>
            <person name="de Groot N.N."/>
        </authorList>
    </citation>
    <scope>NUCLEOTIDE SEQUENCE [LARGE SCALE GENOMIC DNA]</scope>
    <source>
        <strain evidence="11 12">DSM 19182</strain>
    </source>
</reference>
<evidence type="ECO:0000256" key="8">
    <source>
        <dbReference type="ARBA" id="ARBA00023136"/>
    </source>
</evidence>
<sequence>MSMAHLIEGVWLFIFWYPLVMSLVWIAGSHIFRNRREPKAVSEWEGIDWPLVSILIPCYNEAETIEETIAYMDKLAYPHKEIIAVNDGSSDQTGEILHRLAKDYADLRIIDVKENRGKATALKLASFASKAEYLVCVDSDAVLDDYAVHYLIANFITSGERLGAVTGNPRIRNRDTLLAKLQIVEYASIIGAIKRAQRVFGKVMTVSGVVVAFRKKALVDVGLWDTDMITEDISVSWKLQQRFWDIRYETRALCWMLVPETLSGLWRQRVRWAQGGQEVILRHWKVMLNWCHRRIWPIYIEQWLSLLWSYSWVVMIGYVSITADTIQDALIWFNFSAFFLVMLALIQLLSSIFIDSRQDSVWRYFFFGSWYPFVYWIVNTLIVIVAFPKAILSRIRGGDAVWTSPDRGARKESETNNSL</sequence>
<evidence type="ECO:0000313" key="11">
    <source>
        <dbReference type="EMBL" id="SEL50272.1"/>
    </source>
</evidence>
<dbReference type="CDD" id="cd06423">
    <property type="entry name" value="CESA_like"/>
    <property type="match status" value="1"/>
</dbReference>
<dbReference type="InterPro" id="IPR029044">
    <property type="entry name" value="Nucleotide-diphossugar_trans"/>
</dbReference>
<evidence type="ECO:0000313" key="12">
    <source>
        <dbReference type="Proteomes" id="UP000198548"/>
    </source>
</evidence>
<dbReference type="InterPro" id="IPR023853">
    <property type="entry name" value="PGA_PgaC/IcaA"/>
</dbReference>
<evidence type="ECO:0000256" key="3">
    <source>
        <dbReference type="ARBA" id="ARBA00022475"/>
    </source>
</evidence>
<evidence type="ECO:0000256" key="10">
    <source>
        <dbReference type="RuleBase" id="RU364028"/>
    </source>
</evidence>
<evidence type="ECO:0000256" key="4">
    <source>
        <dbReference type="ARBA" id="ARBA00022676"/>
    </source>
</evidence>
<dbReference type="Proteomes" id="UP000198548">
    <property type="component" value="Unassembled WGS sequence"/>
</dbReference>
<dbReference type="AlphaFoldDB" id="A0A1H7QQT3"/>
<evidence type="ECO:0000256" key="9">
    <source>
        <dbReference type="NCBIfam" id="TIGR03937"/>
    </source>
</evidence>
<dbReference type="EC" id="2.4.1.-" evidence="10"/>
<gene>
    <name evidence="11" type="ORF">SAMN04488100_10296</name>
</gene>
<keyword evidence="3 10" id="KW-1003">Cell membrane</keyword>